<feature type="region of interest" description="Disordered" evidence="1">
    <location>
        <begin position="21"/>
        <end position="138"/>
    </location>
</feature>
<feature type="compositionally biased region" description="Basic and acidic residues" evidence="1">
    <location>
        <begin position="96"/>
        <end position="106"/>
    </location>
</feature>
<evidence type="ECO:0000313" key="3">
    <source>
        <dbReference type="Proteomes" id="UP000305778"/>
    </source>
</evidence>
<evidence type="ECO:0000256" key="1">
    <source>
        <dbReference type="SAM" id="MobiDB-lite"/>
    </source>
</evidence>
<dbReference type="Proteomes" id="UP000305778">
    <property type="component" value="Unassembled WGS sequence"/>
</dbReference>
<proteinExistence type="predicted"/>
<gene>
    <name evidence="2" type="ORF">FCI23_42590</name>
</gene>
<organism evidence="2 3">
    <name type="scientific">Actinacidiphila oryziradicis</name>
    <dbReference type="NCBI Taxonomy" id="2571141"/>
    <lineage>
        <taxon>Bacteria</taxon>
        <taxon>Bacillati</taxon>
        <taxon>Actinomycetota</taxon>
        <taxon>Actinomycetes</taxon>
        <taxon>Kitasatosporales</taxon>
        <taxon>Streptomycetaceae</taxon>
        <taxon>Actinacidiphila</taxon>
    </lineage>
</organism>
<sequence>MHFPPRAGRYAQFRLARTLAQDLRRPWEKPLTPDQLTPGRVRRGYPRTRQALGHTSQHAESHPPRPRPPQKAAPPPPRPATQSPKNITNMTCPDAAEQRRRLKDQAKAALAVRPPLHGCPRPCSEQPNLHKAGPRKPGHPSCVTCTISEVSIHQNVRQTCVTCVEYASRYRP</sequence>
<protein>
    <submittedName>
        <fullName evidence="2">Uncharacterized protein</fullName>
    </submittedName>
</protein>
<keyword evidence="3" id="KW-1185">Reference proteome</keyword>
<accession>A0A4V5MZ18</accession>
<dbReference type="AlphaFoldDB" id="A0A4V5MZ18"/>
<evidence type="ECO:0000313" key="2">
    <source>
        <dbReference type="EMBL" id="TKA00609.1"/>
    </source>
</evidence>
<comment type="caution">
    <text evidence="2">The sequence shown here is derived from an EMBL/GenBank/DDBJ whole genome shotgun (WGS) entry which is preliminary data.</text>
</comment>
<feature type="compositionally biased region" description="Polar residues" evidence="1">
    <location>
        <begin position="81"/>
        <end position="91"/>
    </location>
</feature>
<reference evidence="2 3" key="1">
    <citation type="submission" date="2019-04" db="EMBL/GenBank/DDBJ databases">
        <title>Streptomyces oryziradicis sp. nov., a novel actinomycete isolated from rhizosphere soil of rice (Oryza sativa L.).</title>
        <authorList>
            <person name="Li C."/>
        </authorList>
    </citation>
    <scope>NUCLEOTIDE SEQUENCE [LARGE SCALE GENOMIC DNA]</scope>
    <source>
        <strain evidence="2 3">NEAU-C40</strain>
    </source>
</reference>
<dbReference type="EMBL" id="SUMC01000083">
    <property type="protein sequence ID" value="TKA00609.1"/>
    <property type="molecule type" value="Genomic_DNA"/>
</dbReference>
<feature type="compositionally biased region" description="Pro residues" evidence="1">
    <location>
        <begin position="66"/>
        <end position="79"/>
    </location>
</feature>
<name>A0A4V5MZ18_9ACTN</name>